<dbReference type="STRING" id="483913.AN935_01775"/>
<organism evidence="1 3">
    <name type="scientific">Bacillus subtilis</name>
    <dbReference type="NCBI Taxonomy" id="1423"/>
    <lineage>
        <taxon>Bacteria</taxon>
        <taxon>Bacillati</taxon>
        <taxon>Bacillota</taxon>
        <taxon>Bacilli</taxon>
        <taxon>Bacillales</taxon>
        <taxon>Bacillaceae</taxon>
        <taxon>Bacillus</taxon>
    </lineage>
</organism>
<name>A0A0D1L5A4_BACIU</name>
<evidence type="ECO:0000313" key="2">
    <source>
        <dbReference type="EMBL" id="WEY84957.1"/>
    </source>
</evidence>
<dbReference type="Proteomes" id="UP000032247">
    <property type="component" value="Unassembled WGS sequence"/>
</dbReference>
<dbReference type="InterPro" id="IPR038691">
    <property type="entry name" value="ComJ_sf"/>
</dbReference>
<gene>
    <name evidence="2" type="primary">nin</name>
    <name evidence="2" type="ORF">P5633_01150</name>
    <name evidence="1" type="ORF">SC09_Contig25orf00822</name>
</gene>
<dbReference type="PATRIC" id="fig|1423.173.peg.3050"/>
<proteinExistence type="predicted"/>
<evidence type="ECO:0000313" key="1">
    <source>
        <dbReference type="EMBL" id="KIU10936.1"/>
    </source>
</evidence>
<dbReference type="AlphaFoldDB" id="A0A0D1L5A4"/>
<accession>A0A0D1L5A4</accession>
<dbReference type="Gene3D" id="2.60.34.30">
    <property type="entry name" value="Competence, DNA-entry nuclease inhibitor, ComJ"/>
    <property type="match status" value="1"/>
</dbReference>
<dbReference type="RefSeq" id="WP_014478800.1">
    <property type="nucleotide sequence ID" value="NZ_AP024628.1"/>
</dbReference>
<dbReference type="InterPro" id="IPR020354">
    <property type="entry name" value="Competence_nuclease_inhibitor"/>
</dbReference>
<protein>
    <submittedName>
        <fullName evidence="2">DNA-entry nuclease inhibitor</fullName>
    </submittedName>
    <submittedName>
        <fullName evidence="1">Inhibitor for DNA degrading activity of NucA</fullName>
    </submittedName>
</protein>
<evidence type="ECO:0000313" key="3">
    <source>
        <dbReference type="Proteomes" id="UP000032247"/>
    </source>
</evidence>
<dbReference type="Pfam" id="PF11033">
    <property type="entry name" value="ComJ"/>
    <property type="match status" value="1"/>
</dbReference>
<dbReference type="EMBL" id="JXBC01000004">
    <property type="protein sequence ID" value="KIU10936.1"/>
    <property type="molecule type" value="Genomic_DNA"/>
</dbReference>
<dbReference type="Proteomes" id="UP001214898">
    <property type="component" value="Chromosome"/>
</dbReference>
<sequence length="132" mass="15007">MIKSWKPQELSISYHQFTVFQKDSTPPIMDWTDEAIEKGYTAADGAISFEAQRNTKAFILLRLNSSETVNSYEKKVTVPFHVTENGIHIESIMSKRLSFDLPKGDYQLTCWTVPAEMSDLHADTYIIDAVSV</sequence>
<reference evidence="2" key="2">
    <citation type="submission" date="2023-03" db="EMBL/GenBank/DDBJ databases">
        <title>Complete genome sequences of 52 Bacillus and Priestia strains isolated from West-African fermentations and 26 reference strains from the DSMZ collection.</title>
        <authorList>
            <person name="Wiedenbein E.S."/>
            <person name="Canoy T.S."/>
            <person name="Hui Y."/>
            <person name="Parkouda C."/>
            <person name="Dawende C."/>
            <person name="Ametefe E."/>
            <person name="Jespersen L."/>
            <person name="Nielsen D.S."/>
        </authorList>
    </citation>
    <scope>NUCLEOTIDE SEQUENCE</scope>
    <source>
        <strain evidence="2">PRO56</strain>
    </source>
</reference>
<dbReference type="EMBL" id="CP120576">
    <property type="protein sequence ID" value="WEY84957.1"/>
    <property type="molecule type" value="Genomic_DNA"/>
</dbReference>
<reference evidence="1 3" key="1">
    <citation type="submission" date="2014-12" db="EMBL/GenBank/DDBJ databases">
        <title>Comparative genome analysis of Bacillus coagulans HM-08, Clostridium butyricum HM-68, Bacillus subtilis HM-66 and Bacillus licheniformis BL-09.</title>
        <authorList>
            <person name="Zhang H."/>
        </authorList>
    </citation>
    <scope>NUCLEOTIDE SEQUENCE [LARGE SCALE GENOMIC DNA]</scope>
    <source>
        <strain evidence="1 3">HM-66</strain>
    </source>
</reference>